<name>A0A2R6A7S7_9ARCH</name>
<dbReference type="PANTHER" id="PTHR42733">
    <property type="entry name" value="DJ-1 PROTEIN"/>
    <property type="match status" value="1"/>
</dbReference>
<dbReference type="Proteomes" id="UP000240880">
    <property type="component" value="Unassembled WGS sequence"/>
</dbReference>
<comment type="similarity">
    <text evidence="1">Belongs to the peptidase C56 family.</text>
</comment>
<proteinExistence type="inferred from homology"/>
<dbReference type="AlphaFoldDB" id="A0A2R6A7S7"/>
<dbReference type="PROSITE" id="PS51276">
    <property type="entry name" value="PEPTIDASE_C56_PFPI"/>
    <property type="match status" value="1"/>
</dbReference>
<accession>A0A2R6A7S7</accession>
<dbReference type="CDD" id="cd03134">
    <property type="entry name" value="GATase1_PfpI_like"/>
    <property type="match status" value="1"/>
</dbReference>
<dbReference type="Gene3D" id="3.40.50.880">
    <property type="match status" value="1"/>
</dbReference>
<evidence type="ECO:0000259" key="2">
    <source>
        <dbReference type="Pfam" id="PF01965"/>
    </source>
</evidence>
<dbReference type="PANTHER" id="PTHR42733:SF2">
    <property type="entry name" value="DJ-1_THIJ_PFPI FAMILY PROTEIN"/>
    <property type="match status" value="1"/>
</dbReference>
<dbReference type="NCBIfam" id="TIGR01382">
    <property type="entry name" value="PfpI"/>
    <property type="match status" value="1"/>
</dbReference>
<dbReference type="InterPro" id="IPR002818">
    <property type="entry name" value="DJ-1/PfpI"/>
</dbReference>
<evidence type="ECO:0000313" key="4">
    <source>
        <dbReference type="Proteomes" id="UP000240880"/>
    </source>
</evidence>
<dbReference type="InterPro" id="IPR006286">
    <property type="entry name" value="C56_PfpI-like"/>
</dbReference>
<dbReference type="EMBL" id="NEXC01000078">
    <property type="protein sequence ID" value="PSN82385.1"/>
    <property type="molecule type" value="Genomic_DNA"/>
</dbReference>
<comment type="caution">
    <text evidence="3">The sequence shown here is derived from an EMBL/GenBank/DDBJ whole genome shotgun (WGS) entry which is preliminary data.</text>
</comment>
<dbReference type="Pfam" id="PF01965">
    <property type="entry name" value="DJ-1_PfpI"/>
    <property type="match status" value="1"/>
</dbReference>
<reference evidence="3 4" key="1">
    <citation type="submission" date="2017-04" db="EMBL/GenBank/DDBJ databases">
        <title>Novel microbial lineages endemic to geothermal iron-oxide mats fill important gaps in the evolutionary history of Archaea.</title>
        <authorList>
            <person name="Jay Z.J."/>
            <person name="Beam J.P."/>
            <person name="Dlakic M."/>
            <person name="Rusch D.B."/>
            <person name="Kozubal M.A."/>
            <person name="Inskeep W.P."/>
        </authorList>
    </citation>
    <scope>NUCLEOTIDE SEQUENCE [LARGE SCALE GENOMIC DNA]</scope>
    <source>
        <strain evidence="3">OSP_D</strain>
    </source>
</reference>
<evidence type="ECO:0000313" key="3">
    <source>
        <dbReference type="EMBL" id="PSN82385.1"/>
    </source>
</evidence>
<evidence type="ECO:0000256" key="1">
    <source>
        <dbReference type="ARBA" id="ARBA00008542"/>
    </source>
</evidence>
<gene>
    <name evidence="3" type="ORF">B9Q01_08205</name>
</gene>
<protein>
    <submittedName>
        <fullName evidence="3">Peptidase</fullName>
    </submittedName>
</protein>
<dbReference type="SUPFAM" id="SSF52317">
    <property type="entry name" value="Class I glutamine amidotransferase-like"/>
    <property type="match status" value="1"/>
</dbReference>
<organism evidence="3 4">
    <name type="scientific">Candidatus Marsarchaeota G1 archaeon OSP_D</name>
    <dbReference type="NCBI Taxonomy" id="1978155"/>
    <lineage>
        <taxon>Archaea</taxon>
        <taxon>Candidatus Marsarchaeota</taxon>
        <taxon>Candidatus Marsarchaeota group 1</taxon>
    </lineage>
</organism>
<sequence>MSVKVLFVLGPEFEDLEALYPYYRLKEEGFEPVVAAKERGKVTGKHGYTLDAQLSFSEVNPKDYVALVIPGGRSPEHIRTIPEVKTIVKAFFEENKPVAAICHGPQVLISAGLVRGKTLTSYYSVADDLIAAGANYKNEPLVVDGNLISSRQPSDLPYFVKGLLEALKAKTVSVKVKR</sequence>
<dbReference type="InterPro" id="IPR029062">
    <property type="entry name" value="Class_I_gatase-like"/>
</dbReference>
<feature type="domain" description="DJ-1/PfpI" evidence="2">
    <location>
        <begin position="4"/>
        <end position="165"/>
    </location>
</feature>